<sequence length="138" mass="15238">MPMGVGMNSPKDLQHRAYLDGTLYYYGADTFLFFLSHLLEVSPSIYEHIAPLFSKRILEHVGKGGDALALAMCIIAACMVHVEDAQGSDIQQLKRMQEVDGGWPIGWIYKYGSKDILIGNCGLTTVLAMKALELVEKS</sequence>
<evidence type="ECO:0000313" key="2">
    <source>
        <dbReference type="Proteomes" id="UP001497512"/>
    </source>
</evidence>
<accession>A0ABP0TNI4</accession>
<evidence type="ECO:0000313" key="1">
    <source>
        <dbReference type="EMBL" id="CAK9201100.1"/>
    </source>
</evidence>
<reference evidence="1" key="1">
    <citation type="submission" date="2024-02" db="EMBL/GenBank/DDBJ databases">
        <authorList>
            <consortium name="ELIXIR-Norway"/>
            <consortium name="Elixir Norway"/>
        </authorList>
    </citation>
    <scope>NUCLEOTIDE SEQUENCE</scope>
</reference>
<dbReference type="Proteomes" id="UP001497512">
    <property type="component" value="Chromosome 13"/>
</dbReference>
<dbReference type="EMBL" id="OZ019905">
    <property type="protein sequence ID" value="CAK9201100.1"/>
    <property type="molecule type" value="Genomic_DNA"/>
</dbReference>
<gene>
    <name evidence="1" type="ORF">CSSPTR1EN2_LOCUS5738</name>
</gene>
<proteinExistence type="predicted"/>
<name>A0ABP0TNI4_9BRYO</name>
<keyword evidence="2" id="KW-1185">Reference proteome</keyword>
<protein>
    <submittedName>
        <fullName evidence="1">Uncharacterized protein</fullName>
    </submittedName>
</protein>
<organism evidence="1 2">
    <name type="scientific">Sphagnum troendelagicum</name>
    <dbReference type="NCBI Taxonomy" id="128251"/>
    <lineage>
        <taxon>Eukaryota</taxon>
        <taxon>Viridiplantae</taxon>
        <taxon>Streptophyta</taxon>
        <taxon>Embryophyta</taxon>
        <taxon>Bryophyta</taxon>
        <taxon>Sphagnophytina</taxon>
        <taxon>Sphagnopsida</taxon>
        <taxon>Sphagnales</taxon>
        <taxon>Sphagnaceae</taxon>
        <taxon>Sphagnum</taxon>
    </lineage>
</organism>